<dbReference type="Proteomes" id="UP001163798">
    <property type="component" value="Unassembled WGS sequence"/>
</dbReference>
<protein>
    <submittedName>
        <fullName evidence="2">Uncharacterized protein</fullName>
    </submittedName>
</protein>
<feature type="signal peptide" evidence="1">
    <location>
        <begin position="1"/>
        <end position="21"/>
    </location>
</feature>
<dbReference type="EMBL" id="MU793333">
    <property type="protein sequence ID" value="KAJ3785750.1"/>
    <property type="molecule type" value="Genomic_DNA"/>
</dbReference>
<sequence length="143" mass="15243">MKFSASFLTSAFAFFVASAKAAPSIVWDPTITSPVTGTVWTVGTMVNVTWWGELNDLIKTTCTHIFDTERRSITDEPSTVSNAGEIYLAKDNVQMMALSGTFDLAAADGSYAVTVPDVPTGDDYQIILYGDSGNIGPSFVIAA</sequence>
<keyword evidence="1" id="KW-0732">Signal</keyword>
<proteinExistence type="predicted"/>
<keyword evidence="3" id="KW-1185">Reference proteome</keyword>
<evidence type="ECO:0000256" key="1">
    <source>
        <dbReference type="SAM" id="SignalP"/>
    </source>
</evidence>
<gene>
    <name evidence="2" type="ORF">GGU10DRAFT_387242</name>
</gene>
<accession>A0AA38NPN0</accession>
<feature type="chain" id="PRO_5041413976" evidence="1">
    <location>
        <begin position="22"/>
        <end position="143"/>
    </location>
</feature>
<evidence type="ECO:0000313" key="3">
    <source>
        <dbReference type="Proteomes" id="UP001163798"/>
    </source>
</evidence>
<evidence type="ECO:0000313" key="2">
    <source>
        <dbReference type="EMBL" id="KAJ3785750.1"/>
    </source>
</evidence>
<organism evidence="2 3">
    <name type="scientific">Lentinula aff. detonsa</name>
    <dbReference type="NCBI Taxonomy" id="2804958"/>
    <lineage>
        <taxon>Eukaryota</taxon>
        <taxon>Fungi</taxon>
        <taxon>Dikarya</taxon>
        <taxon>Basidiomycota</taxon>
        <taxon>Agaricomycotina</taxon>
        <taxon>Agaricomycetes</taxon>
        <taxon>Agaricomycetidae</taxon>
        <taxon>Agaricales</taxon>
        <taxon>Marasmiineae</taxon>
        <taxon>Omphalotaceae</taxon>
        <taxon>Lentinula</taxon>
    </lineage>
</organism>
<comment type="caution">
    <text evidence="2">The sequence shown here is derived from an EMBL/GenBank/DDBJ whole genome shotgun (WGS) entry which is preliminary data.</text>
</comment>
<reference evidence="2" key="1">
    <citation type="submission" date="2022-08" db="EMBL/GenBank/DDBJ databases">
        <authorList>
            <consortium name="DOE Joint Genome Institute"/>
            <person name="Min B."/>
            <person name="Riley R."/>
            <person name="Sierra-Patev S."/>
            <person name="Naranjo-Ortiz M."/>
            <person name="Looney B."/>
            <person name="Konkel Z."/>
            <person name="Slot J.C."/>
            <person name="Sakamoto Y."/>
            <person name="Steenwyk J.L."/>
            <person name="Rokas A."/>
            <person name="Carro J."/>
            <person name="Camarero S."/>
            <person name="Ferreira P."/>
            <person name="Molpeceres G."/>
            <person name="Ruiz-Duenas F.J."/>
            <person name="Serrano A."/>
            <person name="Henrissat B."/>
            <person name="Drula E."/>
            <person name="Hughes K.W."/>
            <person name="Mata J.L."/>
            <person name="Ishikawa N.K."/>
            <person name="Vargas-Isla R."/>
            <person name="Ushijima S."/>
            <person name="Smith C.A."/>
            <person name="Ahrendt S."/>
            <person name="Andreopoulos W."/>
            <person name="He G."/>
            <person name="Labutti K."/>
            <person name="Lipzen A."/>
            <person name="Ng V."/>
            <person name="Sandor L."/>
            <person name="Barry K."/>
            <person name="Martinez A.T."/>
            <person name="Xiao Y."/>
            <person name="Gibbons J.G."/>
            <person name="Terashima K."/>
            <person name="Hibbett D.S."/>
            <person name="Grigoriev I.V."/>
        </authorList>
    </citation>
    <scope>NUCLEOTIDE SEQUENCE</scope>
    <source>
        <strain evidence="2">TFB10291</strain>
    </source>
</reference>
<dbReference type="AlphaFoldDB" id="A0AA38NPN0"/>
<name>A0AA38NPN0_9AGAR</name>